<evidence type="ECO:0008006" key="4">
    <source>
        <dbReference type="Google" id="ProtNLM"/>
    </source>
</evidence>
<gene>
    <name evidence="2" type="ORF">DT23_03290</name>
</gene>
<sequence>MIRALAVLALGLAPALASAQEPPAPGDLVAALSGDWNGDGQPDAALITQAEGGDADLSLYLGDPVFGLKRVVDRPRVVFSGPMGGQLPALEPNSSSSFKLHQEQIGIGRTPWESTLSIAWRGGQFVLAGYSYQFYDRIDPDHNGHCDVNLLTGDYELTLGEKTQKGRQDARAFPISKLAADYMPKICTSLFE</sequence>
<dbReference type="STRING" id="1353528.DT23_03290"/>
<dbReference type="eggNOG" id="ENOG50324WJ">
    <property type="taxonomic scope" value="Bacteria"/>
</dbReference>
<evidence type="ECO:0000256" key="1">
    <source>
        <dbReference type="SAM" id="SignalP"/>
    </source>
</evidence>
<comment type="caution">
    <text evidence="2">The sequence shown here is derived from an EMBL/GenBank/DDBJ whole genome shotgun (WGS) entry which is preliminary data.</text>
</comment>
<keyword evidence="3" id="KW-1185">Reference proteome</keyword>
<dbReference type="EMBL" id="AUNB01000018">
    <property type="protein sequence ID" value="KEO60528.1"/>
    <property type="molecule type" value="Genomic_DNA"/>
</dbReference>
<name>A0A074JY70_9RHOB</name>
<proteinExistence type="predicted"/>
<evidence type="ECO:0000313" key="2">
    <source>
        <dbReference type="EMBL" id="KEO60528.1"/>
    </source>
</evidence>
<evidence type="ECO:0000313" key="3">
    <source>
        <dbReference type="Proteomes" id="UP000027471"/>
    </source>
</evidence>
<keyword evidence="1" id="KW-0732">Signal</keyword>
<dbReference type="AlphaFoldDB" id="A0A074JY70"/>
<feature type="chain" id="PRO_5001697271" description="VCBS repeat-containing protein" evidence="1">
    <location>
        <begin position="20"/>
        <end position="192"/>
    </location>
</feature>
<accession>A0A074JY70</accession>
<dbReference type="Proteomes" id="UP000027471">
    <property type="component" value="Unassembled WGS sequence"/>
</dbReference>
<dbReference type="RefSeq" id="WP_051697099.1">
    <property type="nucleotide sequence ID" value="NZ_AUNB01000018.1"/>
</dbReference>
<reference evidence="2 3" key="1">
    <citation type="journal article" date="2015" name="Antonie Van Leeuwenhoek">
        <title>Thioclava indica sp. nov., isolated from surface seawater of the Indian Ocean.</title>
        <authorList>
            <person name="Liu Y."/>
            <person name="Lai Q."/>
            <person name="Du J."/>
            <person name="Xu H."/>
            <person name="Jiang L."/>
            <person name="Shao Z."/>
        </authorList>
    </citation>
    <scope>NUCLEOTIDE SEQUENCE [LARGE SCALE GENOMIC DNA]</scope>
    <source>
        <strain evidence="2 3">DT23-4</strain>
    </source>
</reference>
<organism evidence="2 3">
    <name type="scientific">Thioclava indica</name>
    <dbReference type="NCBI Taxonomy" id="1353528"/>
    <lineage>
        <taxon>Bacteria</taxon>
        <taxon>Pseudomonadati</taxon>
        <taxon>Pseudomonadota</taxon>
        <taxon>Alphaproteobacteria</taxon>
        <taxon>Rhodobacterales</taxon>
        <taxon>Paracoccaceae</taxon>
        <taxon>Thioclava</taxon>
    </lineage>
</organism>
<feature type="signal peptide" evidence="1">
    <location>
        <begin position="1"/>
        <end position="19"/>
    </location>
</feature>
<dbReference type="OrthoDB" id="9804182at2"/>
<protein>
    <recommendedName>
        <fullName evidence="4">VCBS repeat-containing protein</fullName>
    </recommendedName>
</protein>